<feature type="compositionally biased region" description="Basic and acidic residues" evidence="1">
    <location>
        <begin position="162"/>
        <end position="188"/>
    </location>
</feature>
<dbReference type="EMBL" id="CAJGYO010000001">
    <property type="protein sequence ID" value="CAD6203967.1"/>
    <property type="molecule type" value="Genomic_DNA"/>
</dbReference>
<dbReference type="AlphaFoldDB" id="A0A811MFK4"/>
<evidence type="ECO:0000313" key="2">
    <source>
        <dbReference type="EMBL" id="CAD6203967.1"/>
    </source>
</evidence>
<reference evidence="2" key="1">
    <citation type="submission" date="2020-10" db="EMBL/GenBank/DDBJ databases">
        <authorList>
            <person name="Han B."/>
            <person name="Lu T."/>
            <person name="Zhao Q."/>
            <person name="Huang X."/>
            <person name="Zhao Y."/>
        </authorList>
    </citation>
    <scope>NUCLEOTIDE SEQUENCE</scope>
</reference>
<dbReference type="OrthoDB" id="686663at2759"/>
<keyword evidence="3" id="KW-1185">Reference proteome</keyword>
<protein>
    <submittedName>
        <fullName evidence="2">Uncharacterized protein</fullName>
    </submittedName>
</protein>
<name>A0A811MFK4_9POAL</name>
<feature type="region of interest" description="Disordered" evidence="1">
    <location>
        <begin position="71"/>
        <end position="188"/>
    </location>
</feature>
<comment type="caution">
    <text evidence="2">The sequence shown here is derived from an EMBL/GenBank/DDBJ whole genome shotgun (WGS) entry which is preliminary data.</text>
</comment>
<feature type="compositionally biased region" description="Acidic residues" evidence="1">
    <location>
        <begin position="87"/>
        <end position="147"/>
    </location>
</feature>
<evidence type="ECO:0000256" key="1">
    <source>
        <dbReference type="SAM" id="MobiDB-lite"/>
    </source>
</evidence>
<gene>
    <name evidence="2" type="ORF">NCGR_LOCUS2083</name>
</gene>
<accession>A0A811MFK4</accession>
<sequence length="188" mass="21588">MGTPAPAMMPMEDLEAAIAELPAKKDALREAFDSLAACSPYPLPFTWEDLDAHVSSVQSSISRRFRQLRALEAARPGSTSKNKEGANEVEEEEVEEEEEEVVVEEEEEEEVEEEEEEEVVEEEEEEEEVEEEEEEEDEEEEEEEEENDKQMKEADDYIGNQAKEDKEGGKDNKRKQDADEEAIRRTTL</sequence>
<proteinExistence type="predicted"/>
<dbReference type="Proteomes" id="UP000604825">
    <property type="component" value="Unassembled WGS sequence"/>
</dbReference>
<organism evidence="2 3">
    <name type="scientific">Miscanthus lutarioriparius</name>
    <dbReference type="NCBI Taxonomy" id="422564"/>
    <lineage>
        <taxon>Eukaryota</taxon>
        <taxon>Viridiplantae</taxon>
        <taxon>Streptophyta</taxon>
        <taxon>Embryophyta</taxon>
        <taxon>Tracheophyta</taxon>
        <taxon>Spermatophyta</taxon>
        <taxon>Magnoliopsida</taxon>
        <taxon>Liliopsida</taxon>
        <taxon>Poales</taxon>
        <taxon>Poaceae</taxon>
        <taxon>PACMAD clade</taxon>
        <taxon>Panicoideae</taxon>
        <taxon>Andropogonodae</taxon>
        <taxon>Andropogoneae</taxon>
        <taxon>Saccharinae</taxon>
        <taxon>Miscanthus</taxon>
    </lineage>
</organism>
<evidence type="ECO:0000313" key="3">
    <source>
        <dbReference type="Proteomes" id="UP000604825"/>
    </source>
</evidence>